<protein>
    <submittedName>
        <fullName evidence="1">Uncharacterized protein</fullName>
    </submittedName>
</protein>
<proteinExistence type="predicted"/>
<dbReference type="AlphaFoldDB" id="A0A6C8GAR6"/>
<name>A0A6C8GAR6_SALIN</name>
<dbReference type="AntiFam" id="ANF00057">
    <property type="entry name" value="Translation of E. coli type CRISPR repeat"/>
</dbReference>
<comment type="caution">
    <text evidence="1">The sequence shown here is derived from an EMBL/GenBank/DDBJ whole genome shotgun (WGS) entry which is preliminary data.</text>
</comment>
<dbReference type="EMBL" id="AFYI01000002">
    <property type="protein sequence ID" value="EHB43134.1"/>
    <property type="molecule type" value="Genomic_DNA"/>
</dbReference>
<sequence length="122" mass="13758">MAKRPRLRCRFIPAGAGNTKYAIYDPFTGSVYPRWRGEHDEFRGPVFVKIGLSPLARGTLGEAPPILRVTRFIPAGAGNTYVFKTYYVFKTVYPRWRGEHVKYNSVAVNIDGLSPLARGTHQ</sequence>
<dbReference type="AntiFam" id="ANF00006">
    <property type="entry name" value="Translation of CRISPR region"/>
</dbReference>
<gene>
    <name evidence="1" type="ORF">SEENIN0B_03039</name>
</gene>
<evidence type="ECO:0000313" key="1">
    <source>
        <dbReference type="EMBL" id="EHB43134.1"/>
    </source>
</evidence>
<organism evidence="1 2">
    <name type="scientific">Salmonella enterica subsp. enterica serovar Infantis str. SARB27</name>
    <dbReference type="NCBI Taxonomy" id="596155"/>
    <lineage>
        <taxon>Bacteria</taxon>
        <taxon>Pseudomonadati</taxon>
        <taxon>Pseudomonadota</taxon>
        <taxon>Gammaproteobacteria</taxon>
        <taxon>Enterobacterales</taxon>
        <taxon>Enterobacteriaceae</taxon>
        <taxon>Salmonella</taxon>
    </lineage>
</organism>
<reference evidence="1 2" key="1">
    <citation type="submission" date="2011-09" db="EMBL/GenBank/DDBJ databases">
        <authorList>
            <person name="McClelland M."/>
            <person name="Clifton S."/>
            <person name="Porwollik S."/>
            <person name="Cheng P."/>
            <person name="Wollam A."/>
            <person name="Wang C."/>
            <person name="Pepin K."/>
            <person name="Bhonagiri V."/>
            <person name="Fulton R."/>
            <person name="Fulton L.F."/>
            <person name="Delehaunty K."/>
            <person name="Fronick C."/>
            <person name="O'Laughlin M."/>
            <person name="Godfrey J."/>
            <person name="Waligorski J."/>
            <person name="Appelbaum E."/>
            <person name="Farmer C."/>
            <person name="Strong C."/>
            <person name="Tomlinson C."/>
            <person name="Hou S."/>
            <person name="Minx P."/>
            <person name="Warren W."/>
            <person name="Wilson R.K."/>
        </authorList>
    </citation>
    <scope>NUCLEOTIDE SEQUENCE [LARGE SCALE GENOMIC DNA]</scope>
    <source>
        <strain evidence="2">SARB 27</strain>
    </source>
</reference>
<accession>A0A6C8GAR6</accession>
<evidence type="ECO:0000313" key="2">
    <source>
        <dbReference type="Proteomes" id="UP000004564"/>
    </source>
</evidence>
<dbReference type="Proteomes" id="UP000004564">
    <property type="component" value="Chromosome"/>
</dbReference>